<dbReference type="InterPro" id="IPR038062">
    <property type="entry name" value="ScdA-like_N_sf"/>
</dbReference>
<evidence type="ECO:0000313" key="6">
    <source>
        <dbReference type="EMBL" id="OQP56367.1"/>
    </source>
</evidence>
<evidence type="ECO:0000256" key="4">
    <source>
        <dbReference type="ARBA" id="ARBA00023004"/>
    </source>
</evidence>
<protein>
    <submittedName>
        <fullName evidence="6">Iron-sulfur cluster repair di-iron protein</fullName>
    </submittedName>
</protein>
<dbReference type="PANTHER" id="PTHR36438:SF1">
    <property type="entry name" value="IRON-SULFUR CLUSTER REPAIR PROTEIN YTFE"/>
    <property type="match status" value="1"/>
</dbReference>
<dbReference type="Gene3D" id="1.10.3910.10">
    <property type="entry name" value="SP0561-like"/>
    <property type="match status" value="1"/>
</dbReference>
<evidence type="ECO:0000256" key="3">
    <source>
        <dbReference type="ARBA" id="ARBA00022723"/>
    </source>
</evidence>
<name>A0A1V9FDM1_9BACT</name>
<proteinExistence type="predicted"/>
<dbReference type="GO" id="GO:0046872">
    <property type="term" value="F:metal ion binding"/>
    <property type="evidence" value="ECO:0007669"/>
    <property type="project" value="UniProtKB-KW"/>
</dbReference>
<gene>
    <name evidence="6" type="ORF">A4R26_25960</name>
</gene>
<sequence length="237" mass="27399">MEYKNHTLAAIVSDRHQAAAVFEKYHLDFCCKGKRTLQDACAEKNIPVEPILEELQQVFEPGSGVEDQLLATMSVSQLSDYIVLKHHIYVKHAMPVIYEHLNRVAAKHGDRFSYMQQVFNLFSTLQTELDAHMQKEEMVLFPRIKEVEKALEQKNNQPALNTGYINSPIHMMETEHEEAGELLAQIRRLTNDYTPPADACATFRISLAELKSFEEDLHRHIHLENNLLFPRIVKMMQ</sequence>
<comment type="subcellular location">
    <subcellularLocation>
        <location evidence="1">Cytoplasm</location>
    </subcellularLocation>
</comment>
<evidence type="ECO:0000313" key="7">
    <source>
        <dbReference type="Proteomes" id="UP000192276"/>
    </source>
</evidence>
<feature type="domain" description="Hemerythrin-like" evidence="5">
    <location>
        <begin position="82"/>
        <end position="232"/>
    </location>
</feature>
<dbReference type="STRING" id="550983.A4R26_25960"/>
<dbReference type="CDD" id="cd12108">
    <property type="entry name" value="Hr-like"/>
    <property type="match status" value="1"/>
</dbReference>
<organism evidence="6 7">
    <name type="scientific">Niastella populi</name>
    <dbReference type="NCBI Taxonomy" id="550983"/>
    <lineage>
        <taxon>Bacteria</taxon>
        <taxon>Pseudomonadati</taxon>
        <taxon>Bacteroidota</taxon>
        <taxon>Chitinophagia</taxon>
        <taxon>Chitinophagales</taxon>
        <taxon>Chitinophagaceae</taxon>
        <taxon>Niastella</taxon>
    </lineage>
</organism>
<dbReference type="EMBL" id="LWBP01000200">
    <property type="protein sequence ID" value="OQP56367.1"/>
    <property type="molecule type" value="Genomic_DNA"/>
</dbReference>
<evidence type="ECO:0000256" key="2">
    <source>
        <dbReference type="ARBA" id="ARBA00022490"/>
    </source>
</evidence>
<keyword evidence="7" id="KW-1185">Reference proteome</keyword>
<dbReference type="Pfam" id="PF04405">
    <property type="entry name" value="ScdA_N"/>
    <property type="match status" value="1"/>
</dbReference>
<dbReference type="Pfam" id="PF01814">
    <property type="entry name" value="Hemerythrin"/>
    <property type="match status" value="1"/>
</dbReference>
<dbReference type="InterPro" id="IPR019903">
    <property type="entry name" value="RIC_family"/>
</dbReference>
<dbReference type="NCBIfam" id="TIGR03652">
    <property type="entry name" value="FeS_repair_RIC"/>
    <property type="match status" value="1"/>
</dbReference>
<comment type="caution">
    <text evidence="6">The sequence shown here is derived from an EMBL/GenBank/DDBJ whole genome shotgun (WGS) entry which is preliminary data.</text>
</comment>
<dbReference type="PANTHER" id="PTHR36438">
    <property type="entry name" value="IRON-SULFUR CLUSTER REPAIR PROTEIN YTFE"/>
    <property type="match status" value="1"/>
</dbReference>
<dbReference type="GO" id="GO:0005737">
    <property type="term" value="C:cytoplasm"/>
    <property type="evidence" value="ECO:0007669"/>
    <property type="project" value="UniProtKB-SubCell"/>
</dbReference>
<keyword evidence="4" id="KW-0408">Iron</keyword>
<accession>A0A1V9FDM1</accession>
<dbReference type="Gene3D" id="1.20.120.520">
    <property type="entry name" value="nmb1532 protein domain like"/>
    <property type="match status" value="1"/>
</dbReference>
<dbReference type="Proteomes" id="UP000192276">
    <property type="component" value="Unassembled WGS sequence"/>
</dbReference>
<dbReference type="InterPro" id="IPR012312">
    <property type="entry name" value="Hemerythrin-like"/>
</dbReference>
<evidence type="ECO:0000259" key="5">
    <source>
        <dbReference type="Pfam" id="PF01814"/>
    </source>
</evidence>
<reference evidence="7" key="1">
    <citation type="submission" date="2016-04" db="EMBL/GenBank/DDBJ databases">
        <authorList>
            <person name="Chen L."/>
            <person name="Zhuang W."/>
            <person name="Wang G."/>
        </authorList>
    </citation>
    <scope>NUCLEOTIDE SEQUENCE [LARGE SCALE GENOMIC DNA]</scope>
    <source>
        <strain evidence="7">208</strain>
    </source>
</reference>
<keyword evidence="3" id="KW-0479">Metal-binding</keyword>
<dbReference type="AlphaFoldDB" id="A0A1V9FDM1"/>
<keyword evidence="2" id="KW-0963">Cytoplasm</keyword>
<evidence type="ECO:0000256" key="1">
    <source>
        <dbReference type="ARBA" id="ARBA00004496"/>
    </source>
</evidence>